<sequence>MNQHVRCALSALLAAVSLSVAVPLRAEVTISGDVSPASPADPWDLGDSLLLVGGTIPGMPRSGSVLVSNKGRVLSPGAIIGGPYEGSGTVEVVGYGSRWTNNGSLAVGAGHFAWGSLIVRTGARVITDDLLVSGPYFHAYGDVLVEGYDATLTSRTNAYIGDLWGGRIEIRKGASFFSHNVYFGANALPDPFRPIEALVTGSATRWVSTGEFVVGAGRAAQLSIYRGELSTVNAQVLGNELENSVVSVSGWDGTWTNAGLLSVGGDDGIGGIVLGALGTLATEEVEIRSRGGAAYIYVTDVYASWINSGDVTILASTDSSVFPALQIDGGGSVRIDGLLRLAPLPGAPGGPRWAVRLADGELTAGEIEVQAGDNIDFYRGRLETSSFTGDLANPALGTLVVGEVYPSTSIAGSYSQGLFATLSLTVAGPSAAPLLFVDGDVSIDGALEIHADDEAMPFQAGDRIAVLGWSGALLGTFSEVTIDVPLAPGLAWDTSALYTSGEIVVVPG</sequence>
<feature type="chain" id="PRO_5046389856" evidence="1">
    <location>
        <begin position="27"/>
        <end position="508"/>
    </location>
</feature>
<reference evidence="2 3" key="1">
    <citation type="submission" date="2023-01" db="EMBL/GenBank/DDBJ databases">
        <title>Minimal conservation of predation-associated metabolite biosynthetic gene clusters underscores biosynthetic potential of Myxococcota including descriptions for ten novel species: Archangium lansinium sp. nov., Myxococcus landrumus sp. nov., Nannocystis bai.</title>
        <authorList>
            <person name="Ahearne A."/>
            <person name="Stevens C."/>
            <person name="Dowd S."/>
        </authorList>
    </citation>
    <scope>NUCLEOTIDE SEQUENCE [LARGE SCALE GENOMIC DNA]</scope>
    <source>
        <strain evidence="2 3">WIWO2</strain>
    </source>
</reference>
<keyword evidence="3" id="KW-1185">Reference proteome</keyword>
<accession>A0ABT5C6J4</accession>
<feature type="signal peptide" evidence="1">
    <location>
        <begin position="1"/>
        <end position="26"/>
    </location>
</feature>
<name>A0ABT5C6J4_9BACT</name>
<proteinExistence type="predicted"/>
<gene>
    <name evidence="2" type="ORF">POL72_27135</name>
</gene>
<dbReference type="RefSeq" id="WP_272098542.1">
    <property type="nucleotide sequence ID" value="NZ_JAQNDK010000003.1"/>
</dbReference>
<dbReference type="InterPro" id="IPR030895">
    <property type="entry name" value="T5SS_PEPC_rpt"/>
</dbReference>
<dbReference type="NCBIfam" id="TIGR04393">
    <property type="entry name" value="rpt_T5SS_PEPC"/>
    <property type="match status" value="1"/>
</dbReference>
<keyword evidence="1" id="KW-0732">Signal</keyword>
<protein>
    <submittedName>
        <fullName evidence="2">Uncharacterized protein</fullName>
    </submittedName>
</protein>
<evidence type="ECO:0000313" key="2">
    <source>
        <dbReference type="EMBL" id="MDC0681445.1"/>
    </source>
</evidence>
<evidence type="ECO:0000256" key="1">
    <source>
        <dbReference type="SAM" id="SignalP"/>
    </source>
</evidence>
<organism evidence="2 3">
    <name type="scientific">Sorangium atrum</name>
    <dbReference type="NCBI Taxonomy" id="2995308"/>
    <lineage>
        <taxon>Bacteria</taxon>
        <taxon>Pseudomonadati</taxon>
        <taxon>Myxococcota</taxon>
        <taxon>Polyangia</taxon>
        <taxon>Polyangiales</taxon>
        <taxon>Polyangiaceae</taxon>
        <taxon>Sorangium</taxon>
    </lineage>
</organism>
<dbReference type="EMBL" id="JAQNDK010000003">
    <property type="protein sequence ID" value="MDC0681445.1"/>
    <property type="molecule type" value="Genomic_DNA"/>
</dbReference>
<dbReference type="Proteomes" id="UP001217485">
    <property type="component" value="Unassembled WGS sequence"/>
</dbReference>
<comment type="caution">
    <text evidence="2">The sequence shown here is derived from an EMBL/GenBank/DDBJ whole genome shotgun (WGS) entry which is preliminary data.</text>
</comment>
<evidence type="ECO:0000313" key="3">
    <source>
        <dbReference type="Proteomes" id="UP001217485"/>
    </source>
</evidence>